<feature type="signal peptide" evidence="9">
    <location>
        <begin position="1"/>
        <end position="22"/>
    </location>
</feature>
<dbReference type="PANTHER" id="PTHR46066:SF2">
    <property type="entry name" value="CHITINASE DOMAIN-CONTAINING PROTEIN 1"/>
    <property type="match status" value="1"/>
</dbReference>
<evidence type="ECO:0000256" key="8">
    <source>
        <dbReference type="SAM" id="MobiDB-lite"/>
    </source>
</evidence>
<evidence type="ECO:0000256" key="3">
    <source>
        <dbReference type="ARBA" id="ARBA00009336"/>
    </source>
</evidence>
<dbReference type="Gene3D" id="3.10.50.10">
    <property type="match status" value="1"/>
</dbReference>
<dbReference type="GO" id="GO:0005576">
    <property type="term" value="C:extracellular region"/>
    <property type="evidence" value="ECO:0007669"/>
    <property type="project" value="UniProtKB-SubCell"/>
</dbReference>
<dbReference type="Pfam" id="PF00704">
    <property type="entry name" value="Glyco_hydro_18"/>
    <property type="match status" value="1"/>
</dbReference>
<accession>A0A9N9MZZ3</accession>
<dbReference type="FunFam" id="3.10.50.10:FF:000002">
    <property type="entry name" value="Chitinase domain-containing protein 1"/>
    <property type="match status" value="1"/>
</dbReference>
<evidence type="ECO:0000313" key="12">
    <source>
        <dbReference type="Proteomes" id="UP001152799"/>
    </source>
</evidence>
<dbReference type="PROSITE" id="PS51910">
    <property type="entry name" value="GH18_2"/>
    <property type="match status" value="1"/>
</dbReference>
<organism evidence="11 12">
    <name type="scientific">Ceutorhynchus assimilis</name>
    <name type="common">cabbage seed weevil</name>
    <dbReference type="NCBI Taxonomy" id="467358"/>
    <lineage>
        <taxon>Eukaryota</taxon>
        <taxon>Metazoa</taxon>
        <taxon>Ecdysozoa</taxon>
        <taxon>Arthropoda</taxon>
        <taxon>Hexapoda</taxon>
        <taxon>Insecta</taxon>
        <taxon>Pterygota</taxon>
        <taxon>Neoptera</taxon>
        <taxon>Endopterygota</taxon>
        <taxon>Coleoptera</taxon>
        <taxon>Polyphaga</taxon>
        <taxon>Cucujiformia</taxon>
        <taxon>Curculionidae</taxon>
        <taxon>Ceutorhynchinae</taxon>
        <taxon>Ceutorhynchus</taxon>
    </lineage>
</organism>
<name>A0A9N9MZZ3_9CUCU</name>
<evidence type="ECO:0000256" key="7">
    <source>
        <dbReference type="ARBA" id="ARBA00040976"/>
    </source>
</evidence>
<dbReference type="InterPro" id="IPR011583">
    <property type="entry name" value="Chitinase_II/V-like_cat"/>
</dbReference>
<dbReference type="GO" id="GO:0012505">
    <property type="term" value="C:endomembrane system"/>
    <property type="evidence" value="ECO:0007669"/>
    <property type="project" value="TreeGrafter"/>
</dbReference>
<dbReference type="SUPFAM" id="SSF51445">
    <property type="entry name" value="(Trans)glycosidases"/>
    <property type="match status" value="1"/>
</dbReference>
<comment type="subcellular location">
    <subcellularLocation>
        <location evidence="1">Lysosome</location>
    </subcellularLocation>
    <subcellularLocation>
        <location evidence="2">Secreted</location>
    </subcellularLocation>
</comment>
<evidence type="ECO:0000256" key="2">
    <source>
        <dbReference type="ARBA" id="ARBA00004613"/>
    </source>
</evidence>
<dbReference type="Gene3D" id="3.20.20.80">
    <property type="entry name" value="Glycosidases"/>
    <property type="match status" value="1"/>
</dbReference>
<dbReference type="OrthoDB" id="10254444at2759"/>
<feature type="region of interest" description="Disordered" evidence="8">
    <location>
        <begin position="27"/>
        <end position="50"/>
    </location>
</feature>
<sequence>MIFSKTRLIFILICALAYEISASQTLSPKNKGTKKKSAEKTDKKPSKERLGPQKYSVFDKNFVSQEVTAKDIVNNHRAFFTETDEYNFDGLVLGYVTPWNNHGYDIGKIFGNKFTHISPVWLQVRRKGPKKYEVTGTHDIDKQWVVDVRNAGRERKTKIVPRVLFDGWTGKDYTELFNNPKERLSLSKTLIESCKKHKFDGFVIEVWSQIAGAVNPDSLVELIRDISDLFTVEGLDFILVVPPKRNADLFTSKQFDALYDYVTAFSLMTYDFADPTRPGPNAPINWIEDTISAISLNETRRKKILMGLNFYGNDYTANGGGPIVGHEYIKILEQFPELSFTYVDKVAEHLFEYKDKDGINHLVFYPTLYSILQRLELAHKLKVGVSIWEIGQGLDYFYDLL</sequence>
<evidence type="ECO:0000256" key="4">
    <source>
        <dbReference type="ARBA" id="ARBA00022525"/>
    </source>
</evidence>
<dbReference type="SMART" id="SM00636">
    <property type="entry name" value="Glyco_18"/>
    <property type="match status" value="1"/>
</dbReference>
<dbReference type="GO" id="GO:0005975">
    <property type="term" value="P:carbohydrate metabolic process"/>
    <property type="evidence" value="ECO:0007669"/>
    <property type="project" value="InterPro"/>
</dbReference>
<evidence type="ECO:0000313" key="11">
    <source>
        <dbReference type="EMBL" id="CAG9773867.1"/>
    </source>
</evidence>
<protein>
    <recommendedName>
        <fullName evidence="7">Chitinase domain-containing protein 1</fullName>
    </recommendedName>
</protein>
<feature type="domain" description="GH18" evidence="10">
    <location>
        <begin position="90"/>
        <end position="401"/>
    </location>
</feature>
<gene>
    <name evidence="11" type="ORF">CEUTPL_LOCUS14253</name>
</gene>
<dbReference type="PANTHER" id="PTHR46066">
    <property type="entry name" value="CHITINASE DOMAIN-CONTAINING PROTEIN 1 FAMILY MEMBER"/>
    <property type="match status" value="1"/>
</dbReference>
<dbReference type="EMBL" id="OU892285">
    <property type="protein sequence ID" value="CAG9773867.1"/>
    <property type="molecule type" value="Genomic_DNA"/>
</dbReference>
<dbReference type="InterPro" id="IPR029070">
    <property type="entry name" value="Chitinase_insertion_sf"/>
</dbReference>
<dbReference type="InterPro" id="IPR001223">
    <property type="entry name" value="Glyco_hydro18_cat"/>
</dbReference>
<dbReference type="Proteomes" id="UP001152799">
    <property type="component" value="Chromosome 9"/>
</dbReference>
<keyword evidence="6" id="KW-0458">Lysosome</keyword>
<dbReference type="GO" id="GO:0005764">
    <property type="term" value="C:lysosome"/>
    <property type="evidence" value="ECO:0007669"/>
    <property type="project" value="UniProtKB-SubCell"/>
</dbReference>
<dbReference type="GO" id="GO:0008061">
    <property type="term" value="F:chitin binding"/>
    <property type="evidence" value="ECO:0007669"/>
    <property type="project" value="InterPro"/>
</dbReference>
<evidence type="ECO:0000256" key="6">
    <source>
        <dbReference type="ARBA" id="ARBA00023228"/>
    </source>
</evidence>
<reference evidence="11" key="1">
    <citation type="submission" date="2022-01" db="EMBL/GenBank/DDBJ databases">
        <authorList>
            <person name="King R."/>
        </authorList>
    </citation>
    <scope>NUCLEOTIDE SEQUENCE</scope>
</reference>
<evidence type="ECO:0000256" key="9">
    <source>
        <dbReference type="SAM" id="SignalP"/>
    </source>
</evidence>
<keyword evidence="5 9" id="KW-0732">Signal</keyword>
<evidence type="ECO:0000259" key="10">
    <source>
        <dbReference type="PROSITE" id="PS51910"/>
    </source>
</evidence>
<keyword evidence="4" id="KW-0964">Secreted</keyword>
<dbReference type="FunFam" id="3.20.20.80:FF:000028">
    <property type="entry name" value="Chitinase domain-containing protein 1"/>
    <property type="match status" value="1"/>
</dbReference>
<dbReference type="InterPro" id="IPR017853">
    <property type="entry name" value="GH"/>
</dbReference>
<feature type="compositionally biased region" description="Basic and acidic residues" evidence="8">
    <location>
        <begin position="36"/>
        <end position="50"/>
    </location>
</feature>
<dbReference type="AlphaFoldDB" id="A0A9N9MZZ3"/>
<dbReference type="CDD" id="cd02876">
    <property type="entry name" value="GH18_SI-CLP"/>
    <property type="match status" value="1"/>
</dbReference>
<proteinExistence type="inferred from homology"/>
<evidence type="ECO:0000256" key="1">
    <source>
        <dbReference type="ARBA" id="ARBA00004371"/>
    </source>
</evidence>
<comment type="similarity">
    <text evidence="3">Belongs to the glycosyl hydrolase 18 family.</text>
</comment>
<keyword evidence="12" id="KW-1185">Reference proteome</keyword>
<feature type="chain" id="PRO_5040401356" description="Chitinase domain-containing protein 1" evidence="9">
    <location>
        <begin position="23"/>
        <end position="401"/>
    </location>
</feature>
<dbReference type="GO" id="GO:0070492">
    <property type="term" value="F:oligosaccharide binding"/>
    <property type="evidence" value="ECO:0007669"/>
    <property type="project" value="TreeGrafter"/>
</dbReference>
<evidence type="ECO:0000256" key="5">
    <source>
        <dbReference type="ARBA" id="ARBA00022729"/>
    </source>
</evidence>